<feature type="region of interest" description="Disordered" evidence="1">
    <location>
        <begin position="1"/>
        <end position="33"/>
    </location>
</feature>
<reference evidence="3" key="1">
    <citation type="submission" date="2020-05" db="EMBL/GenBank/DDBJ databases">
        <title>Mycena genomes resolve the evolution of fungal bioluminescence.</title>
        <authorList>
            <person name="Tsai I.J."/>
        </authorList>
    </citation>
    <scope>NUCLEOTIDE SEQUENCE</scope>
    <source>
        <strain evidence="3">171206Taipei</strain>
    </source>
</reference>
<evidence type="ECO:0000256" key="1">
    <source>
        <dbReference type="SAM" id="MobiDB-lite"/>
    </source>
</evidence>
<evidence type="ECO:0000313" key="4">
    <source>
        <dbReference type="Proteomes" id="UP000636479"/>
    </source>
</evidence>
<dbReference type="Proteomes" id="UP000636479">
    <property type="component" value="Unassembled WGS sequence"/>
</dbReference>
<dbReference type="EMBL" id="JACAZF010000015">
    <property type="protein sequence ID" value="KAF7290181.1"/>
    <property type="molecule type" value="Genomic_DNA"/>
</dbReference>
<evidence type="ECO:0000313" key="3">
    <source>
        <dbReference type="EMBL" id="KAF7290181.1"/>
    </source>
</evidence>
<dbReference type="Pfam" id="PF18803">
    <property type="entry name" value="CxC2"/>
    <property type="match status" value="1"/>
</dbReference>
<feature type="region of interest" description="Disordered" evidence="1">
    <location>
        <begin position="56"/>
        <end position="79"/>
    </location>
</feature>
<feature type="region of interest" description="Disordered" evidence="1">
    <location>
        <begin position="940"/>
        <end position="959"/>
    </location>
</feature>
<protein>
    <recommendedName>
        <fullName evidence="2">CxC2-like cysteine cluster KDZ transposase-associated domain-containing protein</fullName>
    </recommendedName>
</protein>
<dbReference type="InterPro" id="IPR041457">
    <property type="entry name" value="CxC2_KDZ-assoc"/>
</dbReference>
<gene>
    <name evidence="3" type="ORF">MIND_01331500</name>
</gene>
<evidence type="ECO:0000259" key="2">
    <source>
        <dbReference type="Pfam" id="PF18803"/>
    </source>
</evidence>
<dbReference type="InterPro" id="IPR040521">
    <property type="entry name" value="KDZ"/>
</dbReference>
<dbReference type="Pfam" id="PF18758">
    <property type="entry name" value="KDZ"/>
    <property type="match status" value="1"/>
</dbReference>
<name>A0A8H6S035_9AGAR</name>
<feature type="compositionally biased region" description="Basic and acidic residues" evidence="1">
    <location>
        <begin position="940"/>
        <end position="957"/>
    </location>
</feature>
<comment type="caution">
    <text evidence="3">The sequence shown here is derived from an EMBL/GenBank/DDBJ whole genome shotgun (WGS) entry which is preliminary data.</text>
</comment>
<accession>A0A8H6S035</accession>
<keyword evidence="4" id="KW-1185">Reference proteome</keyword>
<sequence>MSQYQQVAVRKRGRPRKINVQEQSIPNNSDDEMYDQAIPAVRTASGELLDLATESISDVDEPAPSIPSKPKRSQGASAKLHDAMERLPSLRKQLTQSLHGNPCIGRLCQCGEPGLFTCTQCVGRQMLCKACVVHQHIRHPFHRIFEWKQDTYGAAFSPVSLIDLGLVWSACMNGFSPCPYAPDDHIPPSKLTVAAVNGLHLVALYERWEQLIQLRLFPATFALPRTAFDFDALEQFHVQSLTSKITAYDYIRSLEKLTDVAFPHDVTDRYREFARSFRIWRFLTLERRSGQEHGIDEHVPHRTGGGLAVRCPACPEIEFNISEQEIEALPDELKYTSRLVLSADANFKAQRKNKKTKEDSADVALNGGHAFFPDDKLFGEYLKAATSAKARDPNPEPEGIICNHFNAKTLQNMAKFKNVVISGVVAIQCARHGFFLPGAMVDLTKGEAYANTDFTLCGVIAENHRNKNIVVTYDIWCQYGINLPKRVEKFFRTLSPVAKLLFRTKEQNHGNRHDSLDEACNNWNWDKFIRLAETLSRLYCDARLQLRKREDDYNGHRSTISAKKLAEWDALAVKNTFDANGKVVDCPFELKLKNGPPTHQAAYKKLIEEEISNEKRRLGSFEGDSAIIAVGLAIEKDQCSVARLVAAKHMDQEELISTRRNQLVAKLNDFRQILCERVPLLKSLLESVIAQKPETARLFLPSEFSCIQQDEYDLSALAFTEYALREGMAHDLLQDIRNAICAFNITIAFKKANIHGTGANTRAQTYAMVQYNDIRILATGYKVQREALMKLGLPANDPVLQPLLKKHLRGERRPSAQSWTITGSRIMDLEGRASTGDTVRCLSIFIVDRMRYFRLRASVDRATEETHILDAEFKRCKRAFTRYTDIWATLAKTHKDGEMGKSAYATKQARMFAKFADRITGAWSSLDEVYASALKRQEKRDAEQAAKDEQEAKHDIEKGDEELFEVELVRDLHTT</sequence>
<feature type="domain" description="CxC2-like cysteine cluster KDZ transposase-associated" evidence="2">
    <location>
        <begin position="164"/>
        <end position="259"/>
    </location>
</feature>
<organism evidence="3 4">
    <name type="scientific">Mycena indigotica</name>
    <dbReference type="NCBI Taxonomy" id="2126181"/>
    <lineage>
        <taxon>Eukaryota</taxon>
        <taxon>Fungi</taxon>
        <taxon>Dikarya</taxon>
        <taxon>Basidiomycota</taxon>
        <taxon>Agaricomycotina</taxon>
        <taxon>Agaricomycetes</taxon>
        <taxon>Agaricomycetidae</taxon>
        <taxon>Agaricales</taxon>
        <taxon>Marasmiineae</taxon>
        <taxon>Mycenaceae</taxon>
        <taxon>Mycena</taxon>
    </lineage>
</organism>
<dbReference type="AlphaFoldDB" id="A0A8H6S035"/>
<dbReference type="GeneID" id="59352279"/>
<dbReference type="RefSeq" id="XP_037213759.1">
    <property type="nucleotide sequence ID" value="XM_037369763.1"/>
</dbReference>
<proteinExistence type="predicted"/>
<dbReference type="OrthoDB" id="3257613at2759"/>